<feature type="region of interest" description="Disordered" evidence="1">
    <location>
        <begin position="1"/>
        <end position="109"/>
    </location>
</feature>
<reference evidence="3" key="1">
    <citation type="journal article" date="2020" name="Stud. Mycol.">
        <title>101 Dothideomycetes genomes: A test case for predicting lifestyles and emergence of pathogens.</title>
        <authorList>
            <person name="Haridas S."/>
            <person name="Albert R."/>
            <person name="Binder M."/>
            <person name="Bloem J."/>
            <person name="LaButti K."/>
            <person name="Salamov A."/>
            <person name="Andreopoulos B."/>
            <person name="Baker S."/>
            <person name="Barry K."/>
            <person name="Bills G."/>
            <person name="Bluhm B."/>
            <person name="Cannon C."/>
            <person name="Castanera R."/>
            <person name="Culley D."/>
            <person name="Daum C."/>
            <person name="Ezra D."/>
            <person name="Gonzalez J."/>
            <person name="Henrissat B."/>
            <person name="Kuo A."/>
            <person name="Liang C."/>
            <person name="Lipzen A."/>
            <person name="Lutzoni F."/>
            <person name="Magnuson J."/>
            <person name="Mondo S."/>
            <person name="Nolan M."/>
            <person name="Ohm R."/>
            <person name="Pangilinan J."/>
            <person name="Park H.-J."/>
            <person name="Ramirez L."/>
            <person name="Alfaro M."/>
            <person name="Sun H."/>
            <person name="Tritt A."/>
            <person name="Yoshinaga Y."/>
            <person name="Zwiers L.-H."/>
            <person name="Turgeon B."/>
            <person name="Goodwin S."/>
            <person name="Spatafora J."/>
            <person name="Crous P."/>
            <person name="Grigoriev I."/>
        </authorList>
    </citation>
    <scope>NUCLEOTIDE SEQUENCE [LARGE SCALE GENOMIC DNA]</scope>
    <source>
        <strain evidence="3">CBS 304.66</strain>
    </source>
</reference>
<dbReference type="OrthoDB" id="10591020at2759"/>
<protein>
    <submittedName>
        <fullName evidence="2">Uncharacterized protein</fullName>
    </submittedName>
</protein>
<comment type="caution">
    <text evidence="2">The sequence shown here is derived from an EMBL/GenBank/DDBJ whole genome shotgun (WGS) entry which is preliminary data.</text>
</comment>
<evidence type="ECO:0000313" key="2">
    <source>
        <dbReference type="EMBL" id="KAF2266465.1"/>
    </source>
</evidence>
<feature type="compositionally biased region" description="Pro residues" evidence="1">
    <location>
        <begin position="64"/>
        <end position="91"/>
    </location>
</feature>
<evidence type="ECO:0000256" key="1">
    <source>
        <dbReference type="SAM" id="MobiDB-lite"/>
    </source>
</evidence>
<proteinExistence type="predicted"/>
<dbReference type="EMBL" id="ML986598">
    <property type="protein sequence ID" value="KAF2266465.1"/>
    <property type="molecule type" value="Genomic_DNA"/>
</dbReference>
<name>A0A9P4KD83_9PLEO</name>
<feature type="compositionally biased region" description="Basic residues" evidence="1">
    <location>
        <begin position="1"/>
        <end position="12"/>
    </location>
</feature>
<evidence type="ECO:0000313" key="3">
    <source>
        <dbReference type="Proteomes" id="UP000800093"/>
    </source>
</evidence>
<gene>
    <name evidence="2" type="ORF">CC78DRAFT_578166</name>
</gene>
<dbReference type="AlphaFoldDB" id="A0A9P4KD83"/>
<feature type="compositionally biased region" description="Polar residues" evidence="1">
    <location>
        <begin position="17"/>
        <end position="41"/>
    </location>
</feature>
<organism evidence="2 3">
    <name type="scientific">Lojkania enalia</name>
    <dbReference type="NCBI Taxonomy" id="147567"/>
    <lineage>
        <taxon>Eukaryota</taxon>
        <taxon>Fungi</taxon>
        <taxon>Dikarya</taxon>
        <taxon>Ascomycota</taxon>
        <taxon>Pezizomycotina</taxon>
        <taxon>Dothideomycetes</taxon>
        <taxon>Pleosporomycetidae</taxon>
        <taxon>Pleosporales</taxon>
        <taxon>Pleosporales incertae sedis</taxon>
        <taxon>Lojkania</taxon>
    </lineage>
</organism>
<dbReference type="Proteomes" id="UP000800093">
    <property type="component" value="Unassembled WGS sequence"/>
</dbReference>
<sequence>MPFKSLKQHIHSRLNPFHQSTSNQSPEISYATTPSVQPSHLSSPSDPYYQSPDPYNASHQPEPAQQPPPSNQPNEPPYTLPDTTPPAPTPLTDPANLESATPQIKPLTPKELHLEAILSIPEAEKQRCKNADERRKVIKEYLRMQRQGRVYRPW</sequence>
<feature type="compositionally biased region" description="Low complexity" evidence="1">
    <location>
        <begin position="42"/>
        <end position="63"/>
    </location>
</feature>
<keyword evidence="3" id="KW-1185">Reference proteome</keyword>
<accession>A0A9P4KD83</accession>